<evidence type="ECO:0008006" key="8">
    <source>
        <dbReference type="Google" id="ProtNLM"/>
    </source>
</evidence>
<gene>
    <name evidence="6" type="ORF">HPP92_010061</name>
</gene>
<comment type="caution">
    <text evidence="6">The sequence shown here is derived from an EMBL/GenBank/DDBJ whole genome shotgun (WGS) entry which is preliminary data.</text>
</comment>
<keyword evidence="3" id="KW-0694">RNA-binding</keyword>
<dbReference type="InterPro" id="IPR036510">
    <property type="entry name" value="Ribosomal_bS20_sf"/>
</dbReference>
<dbReference type="Proteomes" id="UP000636800">
    <property type="component" value="Unassembled WGS sequence"/>
</dbReference>
<protein>
    <recommendedName>
        <fullName evidence="8">30S ribosomal protein S20, chloroplastic</fullName>
    </recommendedName>
</protein>
<dbReference type="EMBL" id="JADCNL010000004">
    <property type="protein sequence ID" value="KAG0485982.1"/>
    <property type="molecule type" value="Genomic_DNA"/>
</dbReference>
<evidence type="ECO:0000256" key="1">
    <source>
        <dbReference type="ARBA" id="ARBA00007634"/>
    </source>
</evidence>
<organism evidence="6 7">
    <name type="scientific">Vanilla planifolia</name>
    <name type="common">Vanilla</name>
    <dbReference type="NCBI Taxonomy" id="51239"/>
    <lineage>
        <taxon>Eukaryota</taxon>
        <taxon>Viridiplantae</taxon>
        <taxon>Streptophyta</taxon>
        <taxon>Embryophyta</taxon>
        <taxon>Tracheophyta</taxon>
        <taxon>Spermatophyta</taxon>
        <taxon>Magnoliopsida</taxon>
        <taxon>Liliopsida</taxon>
        <taxon>Asparagales</taxon>
        <taxon>Orchidaceae</taxon>
        <taxon>Vanilloideae</taxon>
        <taxon>Vanilleae</taxon>
        <taxon>Vanilla</taxon>
    </lineage>
</organism>
<dbReference type="Gene3D" id="1.20.58.110">
    <property type="entry name" value="Ribosomal protein S20"/>
    <property type="match status" value="1"/>
</dbReference>
<accession>A0A835RHD0</accession>
<dbReference type="GO" id="GO:0015935">
    <property type="term" value="C:small ribosomal subunit"/>
    <property type="evidence" value="ECO:0007669"/>
    <property type="project" value="TreeGrafter"/>
</dbReference>
<dbReference type="GO" id="GO:0070181">
    <property type="term" value="F:small ribosomal subunit rRNA binding"/>
    <property type="evidence" value="ECO:0007669"/>
    <property type="project" value="TreeGrafter"/>
</dbReference>
<evidence type="ECO:0000256" key="4">
    <source>
        <dbReference type="ARBA" id="ARBA00022980"/>
    </source>
</evidence>
<proteinExistence type="inferred from homology"/>
<sequence length="125" mass="13733">MDAIAIASCLSLTCIQKPLTVSTSRARLCGGGNVFHCRIQPFKSLSFSASLSSVALLTGEAPFGALQKPKITRRSVVCEAVPKKADSAAKRARQNEKRRIYHKAKKSEVRTRMRKVCFLVLINNV</sequence>
<reference evidence="6 7" key="1">
    <citation type="journal article" date="2020" name="Nat. Food">
        <title>A phased Vanilla planifolia genome enables genetic improvement of flavour and production.</title>
        <authorList>
            <person name="Hasing T."/>
            <person name="Tang H."/>
            <person name="Brym M."/>
            <person name="Khazi F."/>
            <person name="Huang T."/>
            <person name="Chambers A.H."/>
        </authorList>
    </citation>
    <scope>NUCLEOTIDE SEQUENCE [LARGE SCALE GENOMIC DNA]</scope>
    <source>
        <tissue evidence="6">Leaf</tissue>
    </source>
</reference>
<keyword evidence="4" id="KW-0689">Ribosomal protein</keyword>
<evidence type="ECO:0000313" key="7">
    <source>
        <dbReference type="Proteomes" id="UP000636800"/>
    </source>
</evidence>
<dbReference type="SUPFAM" id="SSF46992">
    <property type="entry name" value="Ribosomal protein S20"/>
    <property type="match status" value="1"/>
</dbReference>
<evidence type="ECO:0000256" key="5">
    <source>
        <dbReference type="ARBA" id="ARBA00023274"/>
    </source>
</evidence>
<evidence type="ECO:0000313" key="6">
    <source>
        <dbReference type="EMBL" id="KAG0485982.1"/>
    </source>
</evidence>
<comment type="similarity">
    <text evidence="1">Belongs to the bacterial ribosomal protein bS20 family.</text>
</comment>
<keyword evidence="7" id="KW-1185">Reference proteome</keyword>
<dbReference type="GO" id="GO:0003735">
    <property type="term" value="F:structural constituent of ribosome"/>
    <property type="evidence" value="ECO:0007669"/>
    <property type="project" value="InterPro"/>
</dbReference>
<dbReference type="InterPro" id="IPR002583">
    <property type="entry name" value="Ribosomal_bS20"/>
</dbReference>
<evidence type="ECO:0000256" key="2">
    <source>
        <dbReference type="ARBA" id="ARBA00022730"/>
    </source>
</evidence>
<evidence type="ECO:0000256" key="3">
    <source>
        <dbReference type="ARBA" id="ARBA00022884"/>
    </source>
</evidence>
<dbReference type="PANTHER" id="PTHR33398">
    <property type="entry name" value="30S RIBOSOMAL PROTEIN S20"/>
    <property type="match status" value="1"/>
</dbReference>
<dbReference type="GO" id="GO:0006412">
    <property type="term" value="P:translation"/>
    <property type="evidence" value="ECO:0007669"/>
    <property type="project" value="InterPro"/>
</dbReference>
<keyword evidence="2" id="KW-0699">rRNA-binding</keyword>
<keyword evidence="5" id="KW-0687">Ribonucleoprotein</keyword>
<dbReference type="PANTHER" id="PTHR33398:SF1">
    <property type="entry name" value="SMALL RIBOSOMAL SUBUNIT PROTEIN BS20C"/>
    <property type="match status" value="1"/>
</dbReference>
<dbReference type="AlphaFoldDB" id="A0A835RHD0"/>
<name>A0A835RHD0_VANPL</name>